<dbReference type="EMBL" id="QTSX02002414">
    <property type="protein sequence ID" value="KAJ9075602.1"/>
    <property type="molecule type" value="Genomic_DNA"/>
</dbReference>
<evidence type="ECO:0000313" key="2">
    <source>
        <dbReference type="Proteomes" id="UP001165960"/>
    </source>
</evidence>
<gene>
    <name evidence="1" type="ORF">DSO57_1034332</name>
</gene>
<sequence length="644" mass="72183">MDEKQTGIDEYGIIGNLRTTAHISKGGSLDFLCYPSFDSPSVFAKLVDDACGGYFSISVEDAQSVKQQYLANTNVLGSRHLTKGRSVVVTDYMHHPGEGQALFPGVIRHVCATQGRSVVKVACFPAFDYGRAKHSTRMMEDVSYIGKDGRGSGRCVQFSSSKLSLVLHYVMKGDNPDWPQVKWEKQIRPGMNGEGVVSDVCLEEGQEVSFILTHGADAVMDATLGFSMSHDQPTPDLVGVLLDETLCFWRNWISKSSYRGRWRENVARSALALKLLTYEPTGAIVAAPTFGLPEEIGGVRNWDYRYSWIRDSSFTVYAFIRLGFTQEAQEYMAYVQRLLEKMNTDGSLSIMYTVHGTSVPSELELGFQGHRSSKPVCIGNGAATHLQLDVYGELLDGVYLINKFVEPISFDLWVLVRRVVDYVCSNWMRPDMSIWEVRSHQQPFVYSKIMCWVAIDRALRLSEKRMFPCPQRVLWLETRDAIYEKVMQCGWDPSSKVFTQSFDSADMLDASVLIMPLVFFISPTDPRFLSTLDRILMPLDKGGLMENNLIYRYNPATDGIAGGEGSFSMCSFWLVEALTRAGAYRPHYLSIATSLFEQLLGYGSHLSLYSEQISSSGEQLGNFPQAFTHIALISAAFNLDRVLK</sequence>
<reference evidence="1" key="1">
    <citation type="submission" date="2022-04" db="EMBL/GenBank/DDBJ databases">
        <title>Genome of the entomopathogenic fungus Entomophthora muscae.</title>
        <authorList>
            <person name="Elya C."/>
            <person name="Lovett B.R."/>
            <person name="Lee E."/>
            <person name="Macias A.M."/>
            <person name="Hajek A.E."/>
            <person name="De Bivort B.L."/>
            <person name="Kasson M.T."/>
            <person name="De Fine Licht H.H."/>
            <person name="Stajich J.E."/>
        </authorList>
    </citation>
    <scope>NUCLEOTIDE SEQUENCE</scope>
    <source>
        <strain evidence="1">Berkeley</strain>
    </source>
</reference>
<name>A0ACC2TMY5_9FUNG</name>
<proteinExistence type="predicted"/>
<comment type="caution">
    <text evidence="1">The sequence shown here is derived from an EMBL/GenBank/DDBJ whole genome shotgun (WGS) entry which is preliminary data.</text>
</comment>
<accession>A0ACC2TMY5</accession>
<dbReference type="Proteomes" id="UP001165960">
    <property type="component" value="Unassembled WGS sequence"/>
</dbReference>
<protein>
    <submittedName>
        <fullName evidence="1">Uncharacterized protein</fullName>
    </submittedName>
</protein>
<evidence type="ECO:0000313" key="1">
    <source>
        <dbReference type="EMBL" id="KAJ9075602.1"/>
    </source>
</evidence>
<keyword evidence="2" id="KW-1185">Reference proteome</keyword>
<organism evidence="1 2">
    <name type="scientific">Entomophthora muscae</name>
    <dbReference type="NCBI Taxonomy" id="34485"/>
    <lineage>
        <taxon>Eukaryota</taxon>
        <taxon>Fungi</taxon>
        <taxon>Fungi incertae sedis</taxon>
        <taxon>Zoopagomycota</taxon>
        <taxon>Entomophthoromycotina</taxon>
        <taxon>Entomophthoromycetes</taxon>
        <taxon>Entomophthorales</taxon>
        <taxon>Entomophthoraceae</taxon>
        <taxon>Entomophthora</taxon>
    </lineage>
</organism>